<dbReference type="InterPro" id="IPR009057">
    <property type="entry name" value="Homeodomain-like_sf"/>
</dbReference>
<keyword evidence="2 4" id="KW-0238">DNA-binding</keyword>
<dbReference type="EMBL" id="FNVA01000004">
    <property type="protein sequence ID" value="SEG33842.1"/>
    <property type="molecule type" value="Genomic_DNA"/>
</dbReference>
<dbReference type="Gene3D" id="1.10.357.10">
    <property type="entry name" value="Tetracycline Repressor, domain 2"/>
    <property type="match status" value="1"/>
</dbReference>
<accession>A0A1H5ZC10</accession>
<dbReference type="Pfam" id="PF00440">
    <property type="entry name" value="TetR_N"/>
    <property type="match status" value="1"/>
</dbReference>
<keyword evidence="7" id="KW-1185">Reference proteome</keyword>
<dbReference type="PANTHER" id="PTHR30055:SF234">
    <property type="entry name" value="HTH-TYPE TRANSCRIPTIONAL REGULATOR BETI"/>
    <property type="match status" value="1"/>
</dbReference>
<dbReference type="Proteomes" id="UP000236728">
    <property type="component" value="Unassembled WGS sequence"/>
</dbReference>
<evidence type="ECO:0000313" key="6">
    <source>
        <dbReference type="EMBL" id="SEG33842.1"/>
    </source>
</evidence>
<dbReference type="InterPro" id="IPR050109">
    <property type="entry name" value="HTH-type_TetR-like_transc_reg"/>
</dbReference>
<evidence type="ECO:0000256" key="1">
    <source>
        <dbReference type="ARBA" id="ARBA00023015"/>
    </source>
</evidence>
<dbReference type="GO" id="GO:0000976">
    <property type="term" value="F:transcription cis-regulatory region binding"/>
    <property type="evidence" value="ECO:0007669"/>
    <property type="project" value="TreeGrafter"/>
</dbReference>
<evidence type="ECO:0000259" key="5">
    <source>
        <dbReference type="PROSITE" id="PS50977"/>
    </source>
</evidence>
<proteinExistence type="predicted"/>
<keyword evidence="1" id="KW-0805">Transcription regulation</keyword>
<dbReference type="SUPFAM" id="SSF46689">
    <property type="entry name" value="Homeodomain-like"/>
    <property type="match status" value="1"/>
</dbReference>
<reference evidence="6 7" key="1">
    <citation type="submission" date="2016-10" db="EMBL/GenBank/DDBJ databases">
        <authorList>
            <person name="de Groot N.N."/>
        </authorList>
    </citation>
    <scope>NUCLEOTIDE SEQUENCE [LARGE SCALE GENOMIC DNA]</scope>
    <source>
        <strain evidence="6 7">DSM 22489</strain>
    </source>
</reference>
<protein>
    <submittedName>
        <fullName evidence="6">Transcriptional regulator, TetR family</fullName>
    </submittedName>
</protein>
<evidence type="ECO:0000256" key="2">
    <source>
        <dbReference type="ARBA" id="ARBA00023125"/>
    </source>
</evidence>
<evidence type="ECO:0000256" key="3">
    <source>
        <dbReference type="ARBA" id="ARBA00023163"/>
    </source>
</evidence>
<dbReference type="InterPro" id="IPR041669">
    <property type="entry name" value="TetR_C_15"/>
</dbReference>
<dbReference type="OrthoDB" id="494991at2"/>
<dbReference type="PANTHER" id="PTHR30055">
    <property type="entry name" value="HTH-TYPE TRANSCRIPTIONAL REGULATOR RUTR"/>
    <property type="match status" value="1"/>
</dbReference>
<evidence type="ECO:0000313" key="7">
    <source>
        <dbReference type="Proteomes" id="UP000236728"/>
    </source>
</evidence>
<sequence length="213" mass="22944">MTTATQTTLQPRKKPLQARSAATVEAILEATIQVLVAVGKERLTTTLVAQRAGVSVGTLYQYFPNKTSLLQAALKSHMTEVSESINRTCTEHRGQPLLAMGTALLDAYLAAKMKSVQASASLYAVSSDIDGAAIAKAAGLRSLRRVSELFATAREGLNKDPEIVASMVIAAFNGTSRRLLESKSPEKQFATLRNELDVMVQAYLATCVENTKR</sequence>
<gene>
    <name evidence="6" type="ORF">SAMN05421819_2572</name>
</gene>
<feature type="DNA-binding region" description="H-T-H motif" evidence="4">
    <location>
        <begin position="44"/>
        <end position="63"/>
    </location>
</feature>
<name>A0A1H5ZC10_9BACT</name>
<dbReference type="InterPro" id="IPR001647">
    <property type="entry name" value="HTH_TetR"/>
</dbReference>
<dbReference type="PROSITE" id="PS50977">
    <property type="entry name" value="HTH_TETR_2"/>
    <property type="match status" value="1"/>
</dbReference>
<dbReference type="PRINTS" id="PR00455">
    <property type="entry name" value="HTHTETR"/>
</dbReference>
<dbReference type="RefSeq" id="WP_103933462.1">
    <property type="nucleotide sequence ID" value="NZ_FNVA01000004.1"/>
</dbReference>
<evidence type="ECO:0000256" key="4">
    <source>
        <dbReference type="PROSITE-ProRule" id="PRU00335"/>
    </source>
</evidence>
<dbReference type="AlphaFoldDB" id="A0A1H5ZC10"/>
<keyword evidence="3" id="KW-0804">Transcription</keyword>
<feature type="domain" description="HTH tetR-type" evidence="5">
    <location>
        <begin position="21"/>
        <end position="81"/>
    </location>
</feature>
<organism evidence="6 7">
    <name type="scientific">Bryocella elongata</name>
    <dbReference type="NCBI Taxonomy" id="863522"/>
    <lineage>
        <taxon>Bacteria</taxon>
        <taxon>Pseudomonadati</taxon>
        <taxon>Acidobacteriota</taxon>
        <taxon>Terriglobia</taxon>
        <taxon>Terriglobales</taxon>
        <taxon>Acidobacteriaceae</taxon>
        <taxon>Bryocella</taxon>
    </lineage>
</organism>
<dbReference type="Pfam" id="PF17918">
    <property type="entry name" value="TetR_C_15"/>
    <property type="match status" value="1"/>
</dbReference>
<dbReference type="GO" id="GO:0003700">
    <property type="term" value="F:DNA-binding transcription factor activity"/>
    <property type="evidence" value="ECO:0007669"/>
    <property type="project" value="TreeGrafter"/>
</dbReference>